<dbReference type="Proteomes" id="UP000662770">
    <property type="component" value="Chromosome"/>
</dbReference>
<evidence type="ECO:0000256" key="1">
    <source>
        <dbReference type="ARBA" id="ARBA00005367"/>
    </source>
</evidence>
<organism evidence="2 3">
    <name type="scientific">Shewanella avicenniae</name>
    <dbReference type="NCBI Taxonomy" id="2814294"/>
    <lineage>
        <taxon>Bacteria</taxon>
        <taxon>Pseudomonadati</taxon>
        <taxon>Pseudomonadota</taxon>
        <taxon>Gammaproteobacteria</taxon>
        <taxon>Alteromonadales</taxon>
        <taxon>Shewanellaceae</taxon>
        <taxon>Shewanella</taxon>
    </lineage>
</organism>
<gene>
    <name evidence="2" type="ORF">JYB87_04050</name>
</gene>
<reference evidence="2 3" key="1">
    <citation type="submission" date="2021-03" db="EMBL/GenBank/DDBJ databases">
        <title>Novel species identification of genus Shewanella.</title>
        <authorList>
            <person name="Liu G."/>
            <person name="Zhang Q."/>
        </authorList>
    </citation>
    <scope>NUCLEOTIDE SEQUENCE [LARGE SCALE GENOMIC DNA]</scope>
    <source>
        <strain evidence="2 3">FJAT-51800</strain>
    </source>
</reference>
<name>A0ABX7QTT4_9GAMM</name>
<proteinExistence type="inferred from homology"/>
<dbReference type="Pfam" id="PF06062">
    <property type="entry name" value="UPF0231"/>
    <property type="match status" value="1"/>
</dbReference>
<comment type="similarity">
    <text evidence="1">Belongs to the UPF0231 family.</text>
</comment>
<sequence length="123" mass="14324">MEYEFRRDIASGAPWASFSMEHQIMGQWFSEELGNDNGICEQVKRAIEQLQHGKLNDWQLVGGDLTLQMDTEQVRIYANVLDFESDADIEENMSLYDAESEAYCGLEDFEQVLDSWQRFIAER</sequence>
<accession>A0ABX7QTT4</accession>
<dbReference type="PIRSF" id="PIRSF006287">
    <property type="entry name" value="UCP006287"/>
    <property type="match status" value="1"/>
</dbReference>
<keyword evidence="3" id="KW-1185">Reference proteome</keyword>
<evidence type="ECO:0000313" key="3">
    <source>
        <dbReference type="Proteomes" id="UP000662770"/>
    </source>
</evidence>
<protein>
    <submittedName>
        <fullName evidence="2">YacL family protein</fullName>
    </submittedName>
</protein>
<dbReference type="RefSeq" id="WP_207355635.1">
    <property type="nucleotide sequence ID" value="NZ_CP071503.1"/>
</dbReference>
<dbReference type="InterPro" id="IPR008249">
    <property type="entry name" value="UPF0231"/>
</dbReference>
<dbReference type="EMBL" id="CP071503">
    <property type="protein sequence ID" value="QSX34432.1"/>
    <property type="molecule type" value="Genomic_DNA"/>
</dbReference>
<evidence type="ECO:0000313" key="2">
    <source>
        <dbReference type="EMBL" id="QSX34432.1"/>
    </source>
</evidence>